<gene>
    <name evidence="1" type="ORF">CLV43_114213</name>
</gene>
<dbReference type="Proteomes" id="UP000239494">
    <property type="component" value="Unassembled WGS sequence"/>
</dbReference>
<evidence type="ECO:0000313" key="2">
    <source>
        <dbReference type="Proteomes" id="UP000239494"/>
    </source>
</evidence>
<dbReference type="AlphaFoldDB" id="A0A2T0SPG1"/>
<keyword evidence="2" id="KW-1185">Reference proteome</keyword>
<dbReference type="RefSeq" id="WP_106193795.1">
    <property type="nucleotide sequence ID" value="NZ_PVTF01000014.1"/>
</dbReference>
<protein>
    <submittedName>
        <fullName evidence="1">Uncharacterized protein</fullName>
    </submittedName>
</protein>
<sequence>MTIALEDNAGDVAAFAMPIVSSVQHVTAVTQDGRPVVVDNASYAWRNNETNPLRQLHDDLVQDYRDDLDDAAIQLIRPLLAEVWAERGYQVRWGTEDEVDHLPDQPDTTTYRSVWDEAASRVDVDQVVEDAELVAVMRAAYSD</sequence>
<dbReference type="EMBL" id="PVTF01000014">
    <property type="protein sequence ID" value="PRY35295.1"/>
    <property type="molecule type" value="Genomic_DNA"/>
</dbReference>
<accession>A0A2T0SPG1</accession>
<name>A0A2T0SPG1_9PSEU</name>
<organism evidence="1 2">
    <name type="scientific">Umezawaea tangerina</name>
    <dbReference type="NCBI Taxonomy" id="84725"/>
    <lineage>
        <taxon>Bacteria</taxon>
        <taxon>Bacillati</taxon>
        <taxon>Actinomycetota</taxon>
        <taxon>Actinomycetes</taxon>
        <taxon>Pseudonocardiales</taxon>
        <taxon>Pseudonocardiaceae</taxon>
        <taxon>Umezawaea</taxon>
    </lineage>
</organism>
<proteinExistence type="predicted"/>
<evidence type="ECO:0000313" key="1">
    <source>
        <dbReference type="EMBL" id="PRY35295.1"/>
    </source>
</evidence>
<reference evidence="1 2" key="1">
    <citation type="submission" date="2018-03" db="EMBL/GenBank/DDBJ databases">
        <title>Genomic Encyclopedia of Archaeal and Bacterial Type Strains, Phase II (KMG-II): from individual species to whole genera.</title>
        <authorList>
            <person name="Goeker M."/>
        </authorList>
    </citation>
    <scope>NUCLEOTIDE SEQUENCE [LARGE SCALE GENOMIC DNA]</scope>
    <source>
        <strain evidence="1 2">DSM 44720</strain>
    </source>
</reference>
<dbReference type="OrthoDB" id="9925989at2"/>
<comment type="caution">
    <text evidence="1">The sequence shown here is derived from an EMBL/GenBank/DDBJ whole genome shotgun (WGS) entry which is preliminary data.</text>
</comment>